<organism evidence="11 12">
    <name type="scientific">Albugo candida</name>
    <dbReference type="NCBI Taxonomy" id="65357"/>
    <lineage>
        <taxon>Eukaryota</taxon>
        <taxon>Sar</taxon>
        <taxon>Stramenopiles</taxon>
        <taxon>Oomycota</taxon>
        <taxon>Peronosporomycetes</taxon>
        <taxon>Albuginales</taxon>
        <taxon>Albuginaceae</taxon>
        <taxon>Albugo</taxon>
    </lineage>
</organism>
<evidence type="ECO:0000256" key="8">
    <source>
        <dbReference type="SAM" id="MobiDB-lite"/>
    </source>
</evidence>
<dbReference type="InParanoid" id="A0A024G0H5"/>
<dbReference type="SUPFAM" id="SSF143791">
    <property type="entry name" value="DUSP-like"/>
    <property type="match status" value="1"/>
</dbReference>
<sequence length="1798" mass="204213">MGNFIPSGFILSDTDAEFRTNYVERLPPKDLKRYLEGYRRICNSEKTGNTELKPLNLNNTTEKASDRIGKSNERSQNNSDTSKATFNANQGSIERQYKGSGTGKENNKSASAKTAPNGSKKIVQDDILNEEIGFTQTNIKATNVTFNWNCGVLTKRMFRTKVLSSFPMIPHSLADRLFDVLDADRCGTLTAEKILSGISWLKYGTQEEFEQLLFIIYDLENEGRLTRDVLTRFIDVIYGKIRARDTATIAFVDSIFSQHSSLSFQEFRAVVHQRDSNGVALLTHWLLVLADGIGLEDDPAIMMLEQEYSPVVIRHRIAEETLFSVNEIASLERQFTRLEAILIRAEAEQLLSESRTPLCRHDKDSQQNSNATARVKNTTTRTSMTGKSRVDANYLVENMGRYFPNDFLRRYFELKSPDIFNPIRTQEDGLSYGIMQCNFPVTLEDFCLFVSNFCRGTTNSKLQRVFELYASPTERMSEGGHIPLIGNRSITADAIQLLEGVVKEYFALFSPDAFKITRAEEEESRAEASLIDRMDLNTFLQWAESSSQLQECVHQMSFVACVVFNLKPDSGVLERRIVEWLWTQATKLIKVGQEWNLVGGTWWRKWCHYTGTNVMNGTRYGILAIPKLPQSAENRHIKEHEVFLLDHDSRYTQARRRPGPIASWDILKRSGSRRLNERIAVGRDVFLVPSTVYGMLAMWYSGGPDLKRSIIPVRCDDTERTESLELELFPLVLRIARVELSTGNVVMSGEEVTLSYLSSYGSLLEASCKVFLSIKEIEKARLWYFHEQHPTHRFPLWRLERDHCQDRTLTGVNEYLFHALTQQCVLLLELQDLDGSWPLSQVDTSSKTPAALTNAKGSTSSQKPAVANAKSDPGLEKSQTSANKSQTRSGASDLCARSNFEAFIGAPHRDPNPSSSDTESQCSSLREEPYNLALDPITQRRFLTDAFGGDGLIGLENLGNTCYMGSALQCLSHTRLLVEYLRKQAYLSDINDQNRDGHQGRLATAFGELIRVLWSRQNGKKRHFAPAAFKRMISKLQPQFQGSEQHDAQEFLAFLLSGLSEDLNRVVVKPYAELKDSEGRSDAVVANEWWDNHLKREVSVVVALFTGQYKSLLECELCHYESARFEPFTFLQLSLPESSSRSIVVIVFFNNDHPPVRCSVRVNKKSLVHQLLQQVAVLMSKQGKHIQKQQADNFVLAKVTTAHTVDMLVDERNPVSMIQDNDSLTVFEVDPLPIPKRDRNQPLRNAKNANPQTSKIEEDIDSSQSAGIQIGSSVYIRQKSRELQAARVIDVHGSETIDIAFPTGLKRYDFPYTGILEHYAAKKMGKRYESIKNPMMRHVLYSSAFLFMVHRRVDRSSHSFTRTHIPRLFGSPLVVRVSLQYTTNYDLYLLVWTRLRRIFHWKRPPPPSEFPITSKNEATCRSDVRNIALGSHLQVTKFGFCLRMVTSAGHSCSRCDWLDACLGCLIIPSQDRISVTAEETIAMDWDTASLKEEYDPLEASTLIVDASIEHNRQKDQGPLTLDQCLNIFTAKEHINEAYCGRCKALRPANKTMDFWRLPPILVIHLKRFCYTQVSRRKLYHFVDFPLVGLDMTKFVAKRRRPKRLYESGMTYWRFLGGKLQHEEDDDVAEDEAEETHEHHVDHKISIPISSSHSSSNGKDTNGTTCLNSPATATVLTKARNGSFLYDLYAVVNHVGALATGHYFAYIRSEIDGRWKCFNDHQCKEIDAKEVVSSSAYILFYIRRDMQYLSIEDLFPPVIRSTQSQTETSFSKDIPSVSELPRASTGPPESAESPRCEVM</sequence>
<feature type="region of interest" description="Disordered" evidence="8">
    <location>
        <begin position="359"/>
        <end position="383"/>
    </location>
</feature>
<dbReference type="InterPro" id="IPR035927">
    <property type="entry name" value="DUSP-like_sf"/>
</dbReference>
<dbReference type="PROSITE" id="PS00973">
    <property type="entry name" value="USP_2"/>
    <property type="match status" value="1"/>
</dbReference>
<dbReference type="GO" id="GO:0016579">
    <property type="term" value="P:protein deubiquitination"/>
    <property type="evidence" value="ECO:0007669"/>
    <property type="project" value="InterPro"/>
</dbReference>
<accession>A0A024G0H5</accession>
<evidence type="ECO:0000256" key="1">
    <source>
        <dbReference type="ARBA" id="ARBA00000707"/>
    </source>
</evidence>
<evidence type="ECO:0000313" key="12">
    <source>
        <dbReference type="Proteomes" id="UP000053237"/>
    </source>
</evidence>
<evidence type="ECO:0000259" key="9">
    <source>
        <dbReference type="PROSITE" id="PS50235"/>
    </source>
</evidence>
<evidence type="ECO:0000256" key="6">
    <source>
        <dbReference type="ARBA" id="ARBA00022801"/>
    </source>
</evidence>
<dbReference type="EC" id="3.4.19.12" evidence="3"/>
<dbReference type="EMBL" id="CAIX01000005">
    <property type="protein sequence ID" value="CCI40053.1"/>
    <property type="molecule type" value="Genomic_DNA"/>
</dbReference>
<dbReference type="InterPro" id="IPR011992">
    <property type="entry name" value="EF-hand-dom_pair"/>
</dbReference>
<feature type="compositionally biased region" description="Polar residues" evidence="8">
    <location>
        <begin position="366"/>
        <end position="383"/>
    </location>
</feature>
<dbReference type="PANTHER" id="PTHR21646">
    <property type="entry name" value="UBIQUITIN CARBOXYL-TERMINAL HYDROLASE"/>
    <property type="match status" value="1"/>
</dbReference>
<protein>
    <recommendedName>
        <fullName evidence="3">ubiquitinyl hydrolase 1</fullName>
        <ecNumber evidence="3">3.4.19.12</ecNumber>
    </recommendedName>
</protein>
<dbReference type="Pfam" id="PF06337">
    <property type="entry name" value="DUSP"/>
    <property type="match status" value="1"/>
</dbReference>
<evidence type="ECO:0000256" key="7">
    <source>
        <dbReference type="ARBA" id="ARBA00022807"/>
    </source>
</evidence>
<feature type="compositionally biased region" description="Polar residues" evidence="8">
    <location>
        <begin position="877"/>
        <end position="890"/>
    </location>
</feature>
<reference evidence="11 12" key="1">
    <citation type="submission" date="2012-05" db="EMBL/GenBank/DDBJ databases">
        <title>Recombination and specialization in a pathogen metapopulation.</title>
        <authorList>
            <person name="Gardiner A."/>
            <person name="Kemen E."/>
            <person name="Schultz-Larsen T."/>
            <person name="MacLean D."/>
            <person name="Van Oosterhout C."/>
            <person name="Jones J.D.G."/>
        </authorList>
    </citation>
    <scope>NUCLEOTIDE SEQUENCE [LARGE SCALE GENOMIC DNA]</scope>
    <source>
        <strain evidence="11 12">Ac Nc2</strain>
    </source>
</reference>
<comment type="similarity">
    <text evidence="2">Belongs to the peptidase C19 family.</text>
</comment>
<keyword evidence="6" id="KW-0378">Hydrolase</keyword>
<name>A0A024G0H5_9STRA</name>
<dbReference type="GO" id="GO:0006508">
    <property type="term" value="P:proteolysis"/>
    <property type="evidence" value="ECO:0007669"/>
    <property type="project" value="UniProtKB-KW"/>
</dbReference>
<feature type="compositionally biased region" description="Polar residues" evidence="8">
    <location>
        <begin position="48"/>
        <end position="62"/>
    </location>
</feature>
<dbReference type="Gene3D" id="1.10.238.10">
    <property type="entry name" value="EF-hand"/>
    <property type="match status" value="1"/>
</dbReference>
<dbReference type="PROSITE" id="PS51283">
    <property type="entry name" value="DUSP"/>
    <property type="match status" value="1"/>
</dbReference>
<feature type="domain" description="USP" evidence="9">
    <location>
        <begin position="953"/>
        <end position="1743"/>
    </location>
</feature>
<feature type="region of interest" description="Disordered" evidence="8">
    <location>
        <begin position="48"/>
        <end position="118"/>
    </location>
</feature>
<dbReference type="SUPFAM" id="SSF54001">
    <property type="entry name" value="Cysteine proteinases"/>
    <property type="match status" value="1"/>
</dbReference>
<feature type="domain" description="DUSP" evidence="10">
    <location>
        <begin position="569"/>
        <end position="711"/>
    </location>
</feature>
<dbReference type="Gene3D" id="3.90.70.10">
    <property type="entry name" value="Cysteine proteinases"/>
    <property type="match status" value="2"/>
</dbReference>
<dbReference type="InterPro" id="IPR028889">
    <property type="entry name" value="USP"/>
</dbReference>
<dbReference type="Gene3D" id="3.30.2230.10">
    <property type="entry name" value="DUSP-like"/>
    <property type="match status" value="1"/>
</dbReference>
<dbReference type="InterPro" id="IPR018200">
    <property type="entry name" value="USP_CS"/>
</dbReference>
<dbReference type="SUPFAM" id="SSF47473">
    <property type="entry name" value="EF-hand"/>
    <property type="match status" value="1"/>
</dbReference>
<keyword evidence="4" id="KW-0645">Protease</keyword>
<evidence type="ECO:0000259" key="10">
    <source>
        <dbReference type="PROSITE" id="PS51283"/>
    </source>
</evidence>
<comment type="caution">
    <text evidence="11">The sequence shown here is derived from an EMBL/GenBank/DDBJ whole genome shotgun (WGS) entry which is preliminary data.</text>
</comment>
<dbReference type="STRING" id="65357.A0A024G0H5"/>
<keyword evidence="12" id="KW-1185">Reference proteome</keyword>
<dbReference type="GO" id="GO:0004843">
    <property type="term" value="F:cysteine-type deubiquitinase activity"/>
    <property type="evidence" value="ECO:0007669"/>
    <property type="project" value="UniProtKB-EC"/>
</dbReference>
<dbReference type="InterPro" id="IPR006615">
    <property type="entry name" value="Pept_C19_DUSP"/>
</dbReference>
<evidence type="ECO:0000313" key="11">
    <source>
        <dbReference type="EMBL" id="CCI40053.1"/>
    </source>
</evidence>
<evidence type="ECO:0000256" key="5">
    <source>
        <dbReference type="ARBA" id="ARBA00022786"/>
    </source>
</evidence>
<feature type="region of interest" description="Disordered" evidence="8">
    <location>
        <begin position="1764"/>
        <end position="1798"/>
    </location>
</feature>
<comment type="catalytic activity">
    <reaction evidence="1">
        <text>Thiol-dependent hydrolysis of ester, thioester, amide, peptide and isopeptide bonds formed by the C-terminal Gly of ubiquitin (a 76-residue protein attached to proteins as an intracellular targeting signal).</text>
        <dbReference type="EC" id="3.4.19.12"/>
    </reaction>
</comment>
<feature type="region of interest" description="Disordered" evidence="8">
    <location>
        <begin position="1235"/>
        <end position="1262"/>
    </location>
</feature>
<dbReference type="InterPro" id="IPR050185">
    <property type="entry name" value="Ub_carboxyl-term_hydrolase"/>
</dbReference>
<dbReference type="InterPro" id="IPR001394">
    <property type="entry name" value="Peptidase_C19_UCH"/>
</dbReference>
<evidence type="ECO:0000256" key="2">
    <source>
        <dbReference type="ARBA" id="ARBA00009085"/>
    </source>
</evidence>
<dbReference type="InterPro" id="IPR038765">
    <property type="entry name" value="Papain-like_cys_pep_sf"/>
</dbReference>
<dbReference type="PROSITE" id="PS50235">
    <property type="entry name" value="USP_3"/>
    <property type="match status" value="1"/>
</dbReference>
<feature type="compositionally biased region" description="Polar residues" evidence="8">
    <location>
        <begin position="108"/>
        <end position="117"/>
    </location>
</feature>
<feature type="region of interest" description="Disordered" evidence="8">
    <location>
        <begin position="848"/>
        <end position="892"/>
    </location>
</feature>
<evidence type="ECO:0000256" key="3">
    <source>
        <dbReference type="ARBA" id="ARBA00012759"/>
    </source>
</evidence>
<gene>
    <name evidence="11" type="ORF">BN9_008370</name>
</gene>
<dbReference type="SMART" id="SM00695">
    <property type="entry name" value="DUSP"/>
    <property type="match status" value="1"/>
</dbReference>
<dbReference type="Proteomes" id="UP000053237">
    <property type="component" value="Unassembled WGS sequence"/>
</dbReference>
<keyword evidence="5" id="KW-0833">Ubl conjugation pathway</keyword>
<dbReference type="Pfam" id="PF00443">
    <property type="entry name" value="UCH"/>
    <property type="match status" value="1"/>
</dbReference>
<proteinExistence type="inferred from homology"/>
<evidence type="ECO:0000256" key="4">
    <source>
        <dbReference type="ARBA" id="ARBA00022670"/>
    </source>
</evidence>
<feature type="compositionally biased region" description="Basic and acidic residues" evidence="8">
    <location>
        <begin position="63"/>
        <end position="73"/>
    </location>
</feature>
<dbReference type="PANTHER" id="PTHR21646:SF24">
    <property type="entry name" value="UBIQUITIN CARBOXYL-TERMINAL HYDROLASE"/>
    <property type="match status" value="1"/>
</dbReference>
<dbReference type="OrthoDB" id="191686at2759"/>
<feature type="compositionally biased region" description="Polar residues" evidence="8">
    <location>
        <begin position="74"/>
        <end position="93"/>
    </location>
</feature>
<keyword evidence="7" id="KW-0788">Thiol protease</keyword>